<organism evidence="2 3">
    <name type="scientific">Pseudomarimonas salicorniae</name>
    <dbReference type="NCBI Taxonomy" id="2933270"/>
    <lineage>
        <taxon>Bacteria</taxon>
        <taxon>Pseudomonadati</taxon>
        <taxon>Pseudomonadota</taxon>
        <taxon>Gammaproteobacteria</taxon>
        <taxon>Lysobacterales</taxon>
        <taxon>Lysobacteraceae</taxon>
        <taxon>Pseudomarimonas</taxon>
    </lineage>
</organism>
<dbReference type="PANTHER" id="PTHR34309">
    <property type="entry name" value="SLR1406 PROTEIN"/>
    <property type="match status" value="1"/>
</dbReference>
<keyword evidence="1" id="KW-0732">Signal</keyword>
<accession>A0ABT0GF28</accession>
<sequence>MAHVRRASLALCIAALVSACSGGSNTGETTGTAPPQPGEPQGCTGSCVNANSFLTPGDVRKIVGQAVAEASARNASGVIAVVDRVGNVLGVYRMNGTRVTVRVGTQRGVVGGLEGLGVPTELAAIAKAITGAYLSSEGNAFSTRTANQIVQEHFNPGEFNAPSGPLFGVQFSQLSCSDLMLRSPLTSTGPGPHRSPLGLSADPGGFPLYKDGVPVGGIGVSADPDYGLDPTISDLDQDLDELIATAGTFGFGAPLDRRGDRITVDGKTFRFSDAQFSDLSAAPGATGNLDTAGSFTAVPAYTDGVVKAGTVFGTPGSGYVPAGSLYPGRDAFVLVGADGANRFPPRAGTDGAGAITAEEARVVVDEALAIANAARAQIRRPFGTQARVSINVVDTNGVILAFGRTRDAPIFGTDVSLQKARTAAFYSGAFAAADLNSRPEVAYFAGALLPSEAAPDRFNLTVVDRVQISEYVTRVREFTGNASALGDGAFAFSDRAGGNLSRPYYPDGIISPQSGPFSRPFDQWSPFHDGIQLDLVYNQLALHVAHYVNQLGLPIFLEGQLLVGAPRPGFPTPLADPPPGSCTGLQRLANGIQIFPGSVPIYRGNQLIGAIGVSGDGIDQDDMISFLGVHNAGLRLNTGLGNAPREIRADQLVVRGARLRYVQCPQSPFIGSDQQNVCEGK</sequence>
<dbReference type="Pfam" id="PF03928">
    <property type="entry name" value="HbpS-like"/>
    <property type="match status" value="2"/>
</dbReference>
<dbReference type="Proteomes" id="UP001431449">
    <property type="component" value="Unassembled WGS sequence"/>
</dbReference>
<feature type="chain" id="PRO_5046388005" evidence="1">
    <location>
        <begin position="27"/>
        <end position="681"/>
    </location>
</feature>
<dbReference type="RefSeq" id="WP_248206284.1">
    <property type="nucleotide sequence ID" value="NZ_JALNMH010000003.1"/>
</dbReference>
<dbReference type="InterPro" id="IPR005624">
    <property type="entry name" value="PduO/GlcC-like"/>
</dbReference>
<comment type="caution">
    <text evidence="2">The sequence shown here is derived from an EMBL/GenBank/DDBJ whole genome shotgun (WGS) entry which is preliminary data.</text>
</comment>
<evidence type="ECO:0000313" key="3">
    <source>
        <dbReference type="Proteomes" id="UP001431449"/>
    </source>
</evidence>
<dbReference type="InterPro" id="IPR052517">
    <property type="entry name" value="GlcG_carb_metab_protein"/>
</dbReference>
<name>A0ABT0GF28_9GAMM</name>
<dbReference type="PROSITE" id="PS51257">
    <property type="entry name" value="PROKAR_LIPOPROTEIN"/>
    <property type="match status" value="1"/>
</dbReference>
<protein>
    <submittedName>
        <fullName evidence="2">Heme-binding protein</fullName>
    </submittedName>
</protein>
<dbReference type="InterPro" id="IPR038084">
    <property type="entry name" value="PduO/GlcC-like_sf"/>
</dbReference>
<keyword evidence="3" id="KW-1185">Reference proteome</keyword>
<dbReference type="PANTHER" id="PTHR34309:SF1">
    <property type="entry name" value="PROTEIN GLCG"/>
    <property type="match status" value="1"/>
</dbReference>
<dbReference type="Gene3D" id="3.30.450.150">
    <property type="entry name" value="Haem-degrading domain"/>
    <property type="match status" value="3"/>
</dbReference>
<reference evidence="2" key="1">
    <citation type="submission" date="2022-04" db="EMBL/GenBank/DDBJ databases">
        <title>Lysobacter sp. CAU 1642 isolated from sea sand.</title>
        <authorList>
            <person name="Kim W."/>
        </authorList>
    </citation>
    <scope>NUCLEOTIDE SEQUENCE</scope>
    <source>
        <strain evidence="2">CAU 1642</strain>
    </source>
</reference>
<gene>
    <name evidence="2" type="ORF">M0G41_05635</name>
</gene>
<dbReference type="EMBL" id="JALNMH010000003">
    <property type="protein sequence ID" value="MCK7593149.1"/>
    <property type="molecule type" value="Genomic_DNA"/>
</dbReference>
<proteinExistence type="predicted"/>
<evidence type="ECO:0000313" key="2">
    <source>
        <dbReference type="EMBL" id="MCK7593149.1"/>
    </source>
</evidence>
<feature type="signal peptide" evidence="1">
    <location>
        <begin position="1"/>
        <end position="26"/>
    </location>
</feature>
<dbReference type="SUPFAM" id="SSF143744">
    <property type="entry name" value="GlcG-like"/>
    <property type="match status" value="3"/>
</dbReference>
<evidence type="ECO:0000256" key="1">
    <source>
        <dbReference type="SAM" id="SignalP"/>
    </source>
</evidence>